<evidence type="ECO:0000313" key="3">
    <source>
        <dbReference type="EMBL" id="SFW51497.1"/>
    </source>
</evidence>
<proteinExistence type="predicted"/>
<evidence type="ECO:0000256" key="1">
    <source>
        <dbReference type="SAM" id="MobiDB-lite"/>
    </source>
</evidence>
<keyword evidence="2" id="KW-1133">Transmembrane helix</keyword>
<keyword evidence="2" id="KW-0812">Transmembrane</keyword>
<feature type="region of interest" description="Disordered" evidence="1">
    <location>
        <begin position="30"/>
        <end position="50"/>
    </location>
</feature>
<feature type="transmembrane region" description="Helical" evidence="2">
    <location>
        <begin position="85"/>
        <end position="108"/>
    </location>
</feature>
<reference evidence="3 4" key="1">
    <citation type="submission" date="2016-11" db="EMBL/GenBank/DDBJ databases">
        <authorList>
            <person name="Jaros S."/>
            <person name="Januszkiewicz K."/>
            <person name="Wedrychowicz H."/>
        </authorList>
    </citation>
    <scope>NUCLEOTIDE SEQUENCE [LARGE SCALE GENOMIC DNA]</scope>
    <source>
        <strain evidence="3 4">YL228</strain>
    </source>
</reference>
<gene>
    <name evidence="3" type="ORF">SAMN02910280_0162</name>
</gene>
<dbReference type="RefSeq" id="WP_072301219.1">
    <property type="nucleotide sequence ID" value="NZ_FPIP01000011.1"/>
</dbReference>
<dbReference type="EMBL" id="FPIP01000011">
    <property type="protein sequence ID" value="SFW51497.1"/>
    <property type="molecule type" value="Genomic_DNA"/>
</dbReference>
<dbReference type="Proteomes" id="UP000183461">
    <property type="component" value="Unassembled WGS sequence"/>
</dbReference>
<accession>A0A1K1PVJ4</accession>
<evidence type="ECO:0000256" key="2">
    <source>
        <dbReference type="SAM" id="Phobius"/>
    </source>
</evidence>
<sequence length="262" mass="28805">MPYCINCGKFLQEGEVCNCTANAQGAPMQQPNNAAPQGGQPYNGGMQPPPYPYNGQPYPNQPYPNQPYPVPTFNQQLANPPKKSYAWILAIIIPLASVFVLILMAILVPSMLGYTKRSKQSSFNSKANILCKAANTAIVELDEKTKGGINVKGRYIISSDKSKNSGVPFDTGEFYAGLERYFSDVKDYDYFIVFSDGCAEYTALSESWTKKSYVGTYPGGTARNITKYNPDGIGGSAGEKASLYDLYKDALYKLSTYVDKER</sequence>
<organism evidence="3 4">
    <name type="scientific">Ruminococcus flavefaciens</name>
    <dbReference type="NCBI Taxonomy" id="1265"/>
    <lineage>
        <taxon>Bacteria</taxon>
        <taxon>Bacillati</taxon>
        <taxon>Bacillota</taxon>
        <taxon>Clostridia</taxon>
        <taxon>Eubacteriales</taxon>
        <taxon>Oscillospiraceae</taxon>
        <taxon>Ruminococcus</taxon>
    </lineage>
</organism>
<name>A0A1K1PVJ4_RUMFL</name>
<keyword evidence="2" id="KW-0472">Membrane</keyword>
<dbReference type="AlphaFoldDB" id="A0A1K1PVJ4"/>
<evidence type="ECO:0000313" key="4">
    <source>
        <dbReference type="Proteomes" id="UP000183461"/>
    </source>
</evidence>
<feature type="compositionally biased region" description="Low complexity" evidence="1">
    <location>
        <begin position="36"/>
        <end position="46"/>
    </location>
</feature>
<protein>
    <submittedName>
        <fullName evidence="3">Uncharacterized protein</fullName>
    </submittedName>
</protein>